<evidence type="ECO:0000313" key="1">
    <source>
        <dbReference type="EMBL" id="ALS01452.1"/>
    </source>
</evidence>
<protein>
    <submittedName>
        <fullName evidence="1">Uncharacterized protein</fullName>
    </submittedName>
</protein>
<dbReference type="RefSeq" id="WP_071878868.1">
    <property type="nucleotide sequence ID" value="NZ_JXLC01000027.1"/>
</dbReference>
<name>A0ABM5W920_9ENTE</name>
<reference evidence="1 2" key="1">
    <citation type="submission" date="2015-12" db="EMBL/GenBank/DDBJ databases">
        <authorList>
            <person name="Lauer A."/>
            <person name="Humrighouse B."/>
            <person name="Loparev V."/>
            <person name="Shewmaker P.L."/>
            <person name="Whitney A.M."/>
            <person name="McLaughlin R.W."/>
        </authorList>
    </citation>
    <scope>NUCLEOTIDE SEQUENCE [LARGE SCALE GENOMIC DNA]</scope>
    <source>
        <strain evidence="1 2">LMG 23085</strain>
    </source>
</reference>
<evidence type="ECO:0000313" key="2">
    <source>
        <dbReference type="Proteomes" id="UP000065511"/>
    </source>
</evidence>
<proteinExistence type="predicted"/>
<keyword evidence="2" id="KW-1185">Reference proteome</keyword>
<sequence>MIKKNKSRLRRYHGKIHVLIFTLLYGLLMIAGGTYAWVTMADQRINRMDSKRLEIRLEGQKNSVIVAPNYKAEKNIAVRNDGTSLALVRVSLHEVALSFKIDLQDQTGNGHLELVKTASVNPIQLTDSKTWLPNETYEKQPSDFLTGKIRTENEKLTWPLDDGGRPLLLQNTIHPQFTTELTKTVLDKKTPYWLFYKDFFYYSEPLKPGEWTISLISHLAVSKQLSNELKGSLYEITANAQAYSASKLAISEAPGFELGKNNPVYEMLKDKVD</sequence>
<gene>
    <name evidence="1" type="ORF">ATZ33_08755</name>
</gene>
<accession>A0ABM5W920</accession>
<dbReference type="EMBL" id="CP013614">
    <property type="protein sequence ID" value="ALS01452.1"/>
    <property type="molecule type" value="Genomic_DNA"/>
</dbReference>
<dbReference type="Proteomes" id="UP000065511">
    <property type="component" value="Chromosome"/>
</dbReference>
<organism evidence="1 2">
    <name type="scientific">Enterococcus silesiacus</name>
    <dbReference type="NCBI Taxonomy" id="332949"/>
    <lineage>
        <taxon>Bacteria</taxon>
        <taxon>Bacillati</taxon>
        <taxon>Bacillota</taxon>
        <taxon>Bacilli</taxon>
        <taxon>Lactobacillales</taxon>
        <taxon>Enterococcaceae</taxon>
        <taxon>Enterococcus</taxon>
    </lineage>
</organism>